<comment type="caution">
    <text evidence="3">The sequence shown here is derived from an EMBL/GenBank/DDBJ whole genome shotgun (WGS) entry which is preliminary data.</text>
</comment>
<evidence type="ECO:0000313" key="4">
    <source>
        <dbReference type="Proteomes" id="UP001163846"/>
    </source>
</evidence>
<feature type="compositionally biased region" description="Low complexity" evidence="2">
    <location>
        <begin position="197"/>
        <end position="208"/>
    </location>
</feature>
<dbReference type="EMBL" id="MU806104">
    <property type="protein sequence ID" value="KAJ3839887.1"/>
    <property type="molecule type" value="Genomic_DNA"/>
</dbReference>
<proteinExistence type="predicted"/>
<evidence type="ECO:0008006" key="5">
    <source>
        <dbReference type="Google" id="ProtNLM"/>
    </source>
</evidence>
<evidence type="ECO:0000256" key="2">
    <source>
        <dbReference type="SAM" id="MobiDB-lite"/>
    </source>
</evidence>
<feature type="compositionally biased region" description="Polar residues" evidence="2">
    <location>
        <begin position="120"/>
        <end position="138"/>
    </location>
</feature>
<organism evidence="3 4">
    <name type="scientific">Lentinula raphanica</name>
    <dbReference type="NCBI Taxonomy" id="153919"/>
    <lineage>
        <taxon>Eukaryota</taxon>
        <taxon>Fungi</taxon>
        <taxon>Dikarya</taxon>
        <taxon>Basidiomycota</taxon>
        <taxon>Agaricomycotina</taxon>
        <taxon>Agaricomycetes</taxon>
        <taxon>Agaricomycetidae</taxon>
        <taxon>Agaricales</taxon>
        <taxon>Marasmiineae</taxon>
        <taxon>Omphalotaceae</taxon>
        <taxon>Lentinula</taxon>
    </lineage>
</organism>
<dbReference type="SUPFAM" id="SSF57959">
    <property type="entry name" value="Leucine zipper domain"/>
    <property type="match status" value="1"/>
</dbReference>
<feature type="region of interest" description="Disordered" evidence="2">
    <location>
        <begin position="183"/>
        <end position="215"/>
    </location>
</feature>
<keyword evidence="4" id="KW-1185">Reference proteome</keyword>
<dbReference type="GO" id="GO:0003700">
    <property type="term" value="F:DNA-binding transcription factor activity"/>
    <property type="evidence" value="ECO:0007669"/>
    <property type="project" value="InterPro"/>
</dbReference>
<dbReference type="InterPro" id="IPR046347">
    <property type="entry name" value="bZIP_sf"/>
</dbReference>
<evidence type="ECO:0000313" key="3">
    <source>
        <dbReference type="EMBL" id="KAJ3839887.1"/>
    </source>
</evidence>
<feature type="coiled-coil region" evidence="1">
    <location>
        <begin position="31"/>
        <end position="65"/>
    </location>
</feature>
<feature type="region of interest" description="Disordered" evidence="2">
    <location>
        <begin position="111"/>
        <end position="138"/>
    </location>
</feature>
<sequence length="293" mass="33122">MVRGRKRDMSAPLTRSLILQRDYRARKAKYISDLEIRCQKLQTENNRLSRELKELNSRLQQKEVDRKLGYVSTKTEADFEKLQALKRVISSLRSATTSIEAFQTLTKEDFDDLDRERQLPSPSATSSNHSTNYNSISPRNVQTVHLYSPVSNHSPSPSLIMPNSGHDNIESWSTEFVARGYGTRPPSVDPRSNIFTPEPSVELPSSSSTQPRMVSDPRSLYNLVSSESTTRAFPTGVRQNSPSNPSMSIQDRSNGLSGQMIPYPINGIHPQHIHPLAPYSYERTLSESLRNFV</sequence>
<reference evidence="3" key="1">
    <citation type="submission" date="2022-08" db="EMBL/GenBank/DDBJ databases">
        <authorList>
            <consortium name="DOE Joint Genome Institute"/>
            <person name="Min B."/>
            <person name="Riley R."/>
            <person name="Sierra-Patev S."/>
            <person name="Naranjo-Ortiz M."/>
            <person name="Looney B."/>
            <person name="Konkel Z."/>
            <person name="Slot J.C."/>
            <person name="Sakamoto Y."/>
            <person name="Steenwyk J.L."/>
            <person name="Rokas A."/>
            <person name="Carro J."/>
            <person name="Camarero S."/>
            <person name="Ferreira P."/>
            <person name="Molpeceres G."/>
            <person name="Ruiz-Duenas F.J."/>
            <person name="Serrano A."/>
            <person name="Henrissat B."/>
            <person name="Drula E."/>
            <person name="Hughes K.W."/>
            <person name="Mata J.L."/>
            <person name="Ishikawa N.K."/>
            <person name="Vargas-Isla R."/>
            <person name="Ushijima S."/>
            <person name="Smith C.A."/>
            <person name="Ahrendt S."/>
            <person name="Andreopoulos W."/>
            <person name="He G."/>
            <person name="Labutti K."/>
            <person name="Lipzen A."/>
            <person name="Ng V."/>
            <person name="Sandor L."/>
            <person name="Barry K."/>
            <person name="Martinez A.T."/>
            <person name="Xiao Y."/>
            <person name="Gibbons J.G."/>
            <person name="Terashima K."/>
            <person name="Hibbett D.S."/>
            <person name="Grigoriev I.V."/>
        </authorList>
    </citation>
    <scope>NUCLEOTIDE SEQUENCE</scope>
    <source>
        <strain evidence="3">TFB9207</strain>
    </source>
</reference>
<gene>
    <name evidence="3" type="ORF">F5878DRAFT_724166</name>
</gene>
<dbReference type="AlphaFoldDB" id="A0AA38PBJ1"/>
<protein>
    <recommendedName>
        <fullName evidence="5">BZIP domain-containing protein</fullName>
    </recommendedName>
</protein>
<evidence type="ECO:0000256" key="1">
    <source>
        <dbReference type="SAM" id="Coils"/>
    </source>
</evidence>
<keyword evidence="1" id="KW-0175">Coiled coil</keyword>
<accession>A0AA38PBJ1</accession>
<name>A0AA38PBJ1_9AGAR</name>
<dbReference type="Gene3D" id="1.20.5.170">
    <property type="match status" value="1"/>
</dbReference>
<feature type="region of interest" description="Disordered" evidence="2">
    <location>
        <begin position="230"/>
        <end position="252"/>
    </location>
</feature>
<dbReference type="Proteomes" id="UP001163846">
    <property type="component" value="Unassembled WGS sequence"/>
</dbReference>